<name>A0A7Y0LXM7_CELFI</name>
<protein>
    <submittedName>
        <fullName evidence="2">ABC transporter family substrate-binding protein</fullName>
    </submittedName>
</protein>
<reference evidence="2 3" key="1">
    <citation type="submission" date="2020-04" db="EMBL/GenBank/DDBJ databases">
        <title>Sequencing and Assembly of C. fimi.</title>
        <authorList>
            <person name="Ramsey A.R."/>
        </authorList>
    </citation>
    <scope>NUCLEOTIDE SEQUENCE [LARGE SCALE GENOMIC DNA]</scope>
    <source>
        <strain evidence="2 3">SB</strain>
    </source>
</reference>
<dbReference type="SUPFAM" id="SSF53850">
    <property type="entry name" value="Periplasmic binding protein-like II"/>
    <property type="match status" value="1"/>
</dbReference>
<dbReference type="EMBL" id="JABCJJ010000007">
    <property type="protein sequence ID" value="NMR19865.1"/>
    <property type="molecule type" value="Genomic_DNA"/>
</dbReference>
<dbReference type="Gene3D" id="3.10.105.10">
    <property type="entry name" value="Dipeptide-binding Protein, Domain 3"/>
    <property type="match status" value="1"/>
</dbReference>
<feature type="domain" description="Solute-binding protein family 5" evidence="1">
    <location>
        <begin position="93"/>
        <end position="496"/>
    </location>
</feature>
<evidence type="ECO:0000313" key="3">
    <source>
        <dbReference type="Proteomes" id="UP000562124"/>
    </source>
</evidence>
<dbReference type="GO" id="GO:1904680">
    <property type="term" value="F:peptide transmembrane transporter activity"/>
    <property type="evidence" value="ECO:0007669"/>
    <property type="project" value="TreeGrafter"/>
</dbReference>
<dbReference type="PANTHER" id="PTHR30290">
    <property type="entry name" value="PERIPLASMIC BINDING COMPONENT OF ABC TRANSPORTER"/>
    <property type="match status" value="1"/>
</dbReference>
<dbReference type="InterPro" id="IPR000914">
    <property type="entry name" value="SBP_5_dom"/>
</dbReference>
<comment type="caution">
    <text evidence="2">The sequence shown here is derived from an EMBL/GenBank/DDBJ whole genome shotgun (WGS) entry which is preliminary data.</text>
</comment>
<dbReference type="CDD" id="cd08501">
    <property type="entry name" value="PBP2_Lpqw"/>
    <property type="match status" value="1"/>
</dbReference>
<dbReference type="RefSeq" id="WP_169324239.1">
    <property type="nucleotide sequence ID" value="NZ_JABCJJ010000007.1"/>
</dbReference>
<organism evidence="2 3">
    <name type="scientific">Cellulomonas fimi</name>
    <dbReference type="NCBI Taxonomy" id="1708"/>
    <lineage>
        <taxon>Bacteria</taxon>
        <taxon>Bacillati</taxon>
        <taxon>Actinomycetota</taxon>
        <taxon>Actinomycetes</taxon>
        <taxon>Micrococcales</taxon>
        <taxon>Cellulomonadaceae</taxon>
        <taxon>Cellulomonas</taxon>
    </lineage>
</organism>
<dbReference type="Proteomes" id="UP000562124">
    <property type="component" value="Unassembled WGS sequence"/>
</dbReference>
<evidence type="ECO:0000313" key="2">
    <source>
        <dbReference type="EMBL" id="NMR19865.1"/>
    </source>
</evidence>
<dbReference type="PIRSF" id="PIRSF002741">
    <property type="entry name" value="MppA"/>
    <property type="match status" value="1"/>
</dbReference>
<dbReference type="InterPro" id="IPR039424">
    <property type="entry name" value="SBP_5"/>
</dbReference>
<keyword evidence="3" id="KW-1185">Reference proteome</keyword>
<dbReference type="InterPro" id="IPR030678">
    <property type="entry name" value="Peptide/Ni-bd"/>
</dbReference>
<evidence type="ECO:0000259" key="1">
    <source>
        <dbReference type="Pfam" id="PF00496"/>
    </source>
</evidence>
<dbReference type="GO" id="GO:0043190">
    <property type="term" value="C:ATP-binding cassette (ABC) transporter complex"/>
    <property type="evidence" value="ECO:0007669"/>
    <property type="project" value="InterPro"/>
</dbReference>
<dbReference type="AlphaFoldDB" id="A0A7Y0LXM7"/>
<sequence length="595" mass="63097">MAGVCAVLTGVLVAGCGTASSPPDGDGTAPTTPELADTITVGIDQPPDTYNPGTAESSSIYNAYVGNLTQQAFTTARPDGTLVPNEVYGTYVKTSDDPLTVEYTFAADAVWSDGTPIDFDDALLAWAALSGAYSGDGATGEGDDAEGDAPAEGARPGLFGAASTSGWALVEKLEGEPGDKTFTMVFSEPYPDWEVLAGGFMPAHVAAEEGGLSAADDGAELVEAIRTDDVEALAPVAEFWSTGWSFPDGLTSLPDLDLIPASGPYRYESAAEGALTLVRNERWWGEPARTEHLVFATVGADEMVQALENGEIDVFDQANPTTDMVTRLSALGDAVHVETGESLAYSRLDLDSSSTGVFDDVRVRQAFGRCVPRQDLVDKFARPIEPDSEILQLRELVPAQAAYDQVLDQVPVAAEYRDVDLEGARALLAEARVSTPLRVRVLYAAGSTLRADQVALVAASCNQAGFAVEGRPDPDLFGTLAQRGGWDAAIFGWYASELVTAGESSYVTGGGLNFGGYSNREVDRLWTELGRETDRAAALELRTRLERLLWEDPYNVPLYANPGLLAYSSVVSGPAYNPTQYGSSWNAQTWTKASG</sequence>
<dbReference type="PANTHER" id="PTHR30290:SF65">
    <property type="entry name" value="MONOACYL PHOSPHATIDYLINOSITOL TETRAMANNOSIDE-BINDING PROTEIN LPQW-RELATED"/>
    <property type="match status" value="1"/>
</dbReference>
<dbReference type="GO" id="GO:0042597">
    <property type="term" value="C:periplasmic space"/>
    <property type="evidence" value="ECO:0007669"/>
    <property type="project" value="UniProtKB-ARBA"/>
</dbReference>
<dbReference type="GO" id="GO:0015833">
    <property type="term" value="P:peptide transport"/>
    <property type="evidence" value="ECO:0007669"/>
    <property type="project" value="TreeGrafter"/>
</dbReference>
<dbReference type="Gene3D" id="3.40.190.10">
    <property type="entry name" value="Periplasmic binding protein-like II"/>
    <property type="match status" value="1"/>
</dbReference>
<dbReference type="Pfam" id="PF00496">
    <property type="entry name" value="SBP_bac_5"/>
    <property type="match status" value="1"/>
</dbReference>
<accession>A0A7Y0LXM7</accession>
<proteinExistence type="predicted"/>
<gene>
    <name evidence="2" type="ORF">HIR71_06450</name>
</gene>